<feature type="region of interest" description="Disordered" evidence="1">
    <location>
        <begin position="193"/>
        <end position="264"/>
    </location>
</feature>
<dbReference type="AlphaFoldDB" id="A0A2U3DVH2"/>
<feature type="compositionally biased region" description="Polar residues" evidence="1">
    <location>
        <begin position="41"/>
        <end position="50"/>
    </location>
</feature>
<feature type="compositionally biased region" description="Low complexity" evidence="1">
    <location>
        <begin position="238"/>
        <end position="247"/>
    </location>
</feature>
<feature type="compositionally biased region" description="Low complexity" evidence="1">
    <location>
        <begin position="514"/>
        <end position="526"/>
    </location>
</feature>
<feature type="compositionally biased region" description="Basic and acidic residues" evidence="1">
    <location>
        <begin position="210"/>
        <end position="225"/>
    </location>
</feature>
<evidence type="ECO:0000313" key="2">
    <source>
        <dbReference type="EMBL" id="PWI66251.1"/>
    </source>
</evidence>
<gene>
    <name evidence="2" type="ORF">PCL_05216</name>
</gene>
<accession>A0A2U3DVH2</accession>
<feature type="region of interest" description="Disordered" evidence="1">
    <location>
        <begin position="499"/>
        <end position="534"/>
    </location>
</feature>
<sequence length="534" mass="57171">MSSALPRRETRRDDGAAVMEPRVGTVADQLKSRTTGGRAAQSRSPGRPSTKTGILAVCVCLSDGWMDGCLQRHPLMNPLILVQSLSHVTAAAPFARAHNRVAQRWPRGRFEGQVRLVQNGNRPCSVTRSRPSLAAPSASAAAAAAAVIARSCASRQPRSMNDSRDLSNAAARVRNTMIGGRQLLRARPWDVSTIPGAGIQSATTTGQTRGETKERRVDDAEHLPPRAEAPPGTRFGVGSPATAARGGAAPGRRRPGSGGARPGLGSIRVHCAPCQTLLASRPKVIQRAGVIAPNSRLLLLLYCRVDGTACPPSLFCPGLPTQGTHSILDTAGADISALGQPLESSIPGQTGPGQTAARIVPFPTSCPPLRSRRLPPVCRHCRRRRVMFTYHAATSWGPDDSTARRRPNERASERLKHTLSRLRARAKKLAAHDDSVQRRRRPRHVPSITLLSLLSLPWLSSSGTNMPHAHDAHEAGCRIAKPIGASEGLSFSCRLRMATRPHDENDDGGPPPSLRSVPGRRSPPSRFTSLCCNM</sequence>
<feature type="region of interest" description="Disordered" evidence="1">
    <location>
        <begin position="1"/>
        <end position="50"/>
    </location>
</feature>
<dbReference type="EMBL" id="LCWV01000026">
    <property type="protein sequence ID" value="PWI66251.1"/>
    <property type="molecule type" value="Genomic_DNA"/>
</dbReference>
<dbReference type="Proteomes" id="UP000245956">
    <property type="component" value="Unassembled WGS sequence"/>
</dbReference>
<protein>
    <submittedName>
        <fullName evidence="2">Uncharacterized protein</fullName>
    </submittedName>
</protein>
<proteinExistence type="predicted"/>
<comment type="caution">
    <text evidence="2">The sequence shown here is derived from an EMBL/GenBank/DDBJ whole genome shotgun (WGS) entry which is preliminary data.</text>
</comment>
<reference evidence="2 3" key="1">
    <citation type="journal article" date="2016" name="Front. Microbiol.">
        <title>Genome and transcriptome sequences reveal the specific parasitism of the nematophagous Purpureocillium lilacinum 36-1.</title>
        <authorList>
            <person name="Xie J."/>
            <person name="Li S."/>
            <person name="Mo C."/>
            <person name="Xiao X."/>
            <person name="Peng D."/>
            <person name="Wang G."/>
            <person name="Xiao Y."/>
        </authorList>
    </citation>
    <scope>NUCLEOTIDE SEQUENCE [LARGE SCALE GENOMIC DNA]</scope>
    <source>
        <strain evidence="2 3">36-1</strain>
    </source>
</reference>
<name>A0A2U3DVH2_PURLI</name>
<feature type="compositionally biased region" description="Basic and acidic residues" evidence="1">
    <location>
        <begin position="1"/>
        <end position="15"/>
    </location>
</feature>
<evidence type="ECO:0000313" key="3">
    <source>
        <dbReference type="Proteomes" id="UP000245956"/>
    </source>
</evidence>
<feature type="compositionally biased region" description="Polar residues" evidence="1">
    <location>
        <begin position="200"/>
        <end position="209"/>
    </location>
</feature>
<evidence type="ECO:0000256" key="1">
    <source>
        <dbReference type="SAM" id="MobiDB-lite"/>
    </source>
</evidence>
<organism evidence="2 3">
    <name type="scientific">Purpureocillium lilacinum</name>
    <name type="common">Paecilomyces lilacinus</name>
    <dbReference type="NCBI Taxonomy" id="33203"/>
    <lineage>
        <taxon>Eukaryota</taxon>
        <taxon>Fungi</taxon>
        <taxon>Dikarya</taxon>
        <taxon>Ascomycota</taxon>
        <taxon>Pezizomycotina</taxon>
        <taxon>Sordariomycetes</taxon>
        <taxon>Hypocreomycetidae</taxon>
        <taxon>Hypocreales</taxon>
        <taxon>Ophiocordycipitaceae</taxon>
        <taxon>Purpureocillium</taxon>
    </lineage>
</organism>